<dbReference type="AlphaFoldDB" id="A0A150WFE6"/>
<dbReference type="Pfam" id="PF01553">
    <property type="entry name" value="Acyltransferase"/>
    <property type="match status" value="1"/>
</dbReference>
<evidence type="ECO:0000313" key="3">
    <source>
        <dbReference type="Proteomes" id="UP000075391"/>
    </source>
</evidence>
<dbReference type="InterPro" id="IPR016676">
    <property type="entry name" value="P_lipid/glycerol_AcTrfase_prd"/>
</dbReference>
<dbReference type="PANTHER" id="PTHR22753:SF14">
    <property type="entry name" value="MONOACYLGLYCEROL_DIACYLGLYCEROL O-ACYLTRANSFERASE"/>
    <property type="match status" value="1"/>
</dbReference>
<organism evidence="2 3">
    <name type="scientific">Bdellovibrio bacteriovorus</name>
    <dbReference type="NCBI Taxonomy" id="959"/>
    <lineage>
        <taxon>Bacteria</taxon>
        <taxon>Pseudomonadati</taxon>
        <taxon>Bdellovibrionota</taxon>
        <taxon>Bdellovibrionia</taxon>
        <taxon>Bdellovibrionales</taxon>
        <taxon>Pseudobdellovibrionaceae</taxon>
        <taxon>Bdellovibrio</taxon>
    </lineage>
</organism>
<evidence type="ECO:0000259" key="1">
    <source>
        <dbReference type="SMART" id="SM00563"/>
    </source>
</evidence>
<dbReference type="EMBL" id="LUKF01000016">
    <property type="protein sequence ID" value="KYG61756.1"/>
    <property type="molecule type" value="Genomic_DNA"/>
</dbReference>
<dbReference type="SUPFAM" id="SSF69593">
    <property type="entry name" value="Glycerol-3-phosphate (1)-acyltransferase"/>
    <property type="match status" value="1"/>
</dbReference>
<dbReference type="PIRSF" id="PIRSF016753">
    <property type="entry name" value="P_lipid/glycerol_ac_tran_prd"/>
    <property type="match status" value="1"/>
</dbReference>
<sequence>MKNFLQKPNEKIFGLRNLDRDTLIFRVLPRFLLEILRKYFRLEITGAENIPRRGPVIIAPNHSGYTGFDAFLLGHIVQEEARRVPRVLTHHFWFLTETTAIPAQKMGFTEATFENGMNALKKGNAIVLFPEGEQGNFKPTSERYQLQEFKRGFVRMALESQCPIVPAIILGAEETHINLKKLKFTKFLKGSVIPLPLNIVPLPAKWRIHFLEPIYLPYKPSAVNDSELVHEIAQDIQEKMQVAIKEELSKRGNPFL</sequence>
<gene>
    <name evidence="2" type="ORF">AZI85_05900</name>
</gene>
<feature type="domain" description="Phospholipid/glycerol acyltransferase" evidence="1">
    <location>
        <begin position="56"/>
        <end position="172"/>
    </location>
</feature>
<dbReference type="InterPro" id="IPR002123">
    <property type="entry name" value="Plipid/glycerol_acylTrfase"/>
</dbReference>
<protein>
    <recommendedName>
        <fullName evidence="1">Phospholipid/glycerol acyltransferase domain-containing protein</fullName>
    </recommendedName>
</protein>
<proteinExistence type="predicted"/>
<dbReference type="Proteomes" id="UP000075391">
    <property type="component" value="Unassembled WGS sequence"/>
</dbReference>
<dbReference type="PANTHER" id="PTHR22753">
    <property type="entry name" value="TRANSMEMBRANE PROTEIN 68"/>
    <property type="match status" value="1"/>
</dbReference>
<dbReference type="GO" id="GO:0016746">
    <property type="term" value="F:acyltransferase activity"/>
    <property type="evidence" value="ECO:0007669"/>
    <property type="project" value="InterPro"/>
</dbReference>
<dbReference type="CDD" id="cd07987">
    <property type="entry name" value="LPLAT_MGAT-like"/>
    <property type="match status" value="1"/>
</dbReference>
<comment type="caution">
    <text evidence="2">The sequence shown here is derived from an EMBL/GenBank/DDBJ whole genome shotgun (WGS) entry which is preliminary data.</text>
</comment>
<dbReference type="RefSeq" id="WP_063243908.1">
    <property type="nucleotide sequence ID" value="NZ_LUKF01000016.1"/>
</dbReference>
<reference evidence="2 3" key="1">
    <citation type="submission" date="2016-03" db="EMBL/GenBank/DDBJ databases">
        <authorList>
            <person name="Ploux O."/>
        </authorList>
    </citation>
    <scope>NUCLEOTIDE SEQUENCE [LARGE SCALE GENOMIC DNA]</scope>
    <source>
        <strain evidence="2 3">BER2</strain>
    </source>
</reference>
<dbReference type="GO" id="GO:0016020">
    <property type="term" value="C:membrane"/>
    <property type="evidence" value="ECO:0007669"/>
    <property type="project" value="TreeGrafter"/>
</dbReference>
<accession>A0A150WFE6</accession>
<dbReference type="OrthoDB" id="5241618at2"/>
<dbReference type="SMART" id="SM00563">
    <property type="entry name" value="PlsC"/>
    <property type="match status" value="1"/>
</dbReference>
<evidence type="ECO:0000313" key="2">
    <source>
        <dbReference type="EMBL" id="KYG61756.1"/>
    </source>
</evidence>
<name>A0A150WFE6_BDEBC</name>